<sequence>MLVSSRQRTIIVSIFLSFILALGIIFFGWQEAIAAPLSESQETLGAWEILPLPKEKRMQSVHTIMLPNGKVLIVNGSSFRSTLTQEDGVNKIIEGVDVTNYDVINNTSLLDPETKTFEPINSPDAIQYNQTNDLFCSGHLQLADGNILFVGGTGRYYPGGGFTGSKQINIYNWQTGEWTKAGQMNQGRWYPTLVSLADGKIVIFSGLKIDAPNQISPSLEIYDPQTQKLTYIDLRTIKNSPFNTKITGTDTYDSIDLYPRVFPLKDGRLFLTGDEAGIAAVLVPHSSKKSYFMTINQDAVTGKLSVSFEVGPDRGETSKAYGTAIQVPNSENVLLLGGIIGTNSIAFGKGGNTSGFPGAKISTSLQHWIPSQESSEKIGKWEILPDFLDKPRANLQAVILPTKEILVINGGEYPEYKPVYQPLLMTPNASAPGGYEKKSLAPATLPRLYHNGALLLPDARVLVIGGNANRAAREADGTVRVDTLPDSKGFYQIPTLTDQSGQLKQFDIEEYYNNPQSYFVPGDPEPFVPAEIWQAEIFSPPYLFEPGSRPEITNAPETLSYDQTATISVKDATEKGSLVLIKLGAVTHSFDFGQRLAELTINSITLGDESTIDFNVAVNSNLYPPGYYMMFYLNDIGKPSHAKFIKLETKQT</sequence>
<dbReference type="InterPro" id="IPR037293">
    <property type="entry name" value="Gal_Oxidase_central_sf"/>
</dbReference>
<evidence type="ECO:0000313" key="5">
    <source>
        <dbReference type="EMBL" id="ADN17513.1"/>
    </source>
</evidence>
<keyword evidence="2" id="KW-0812">Transmembrane</keyword>
<keyword evidence="1" id="KW-0732">Signal</keyword>
<dbReference type="SUPFAM" id="SSF50965">
    <property type="entry name" value="Galactose oxidase, central domain"/>
    <property type="match status" value="1"/>
</dbReference>
<gene>
    <name evidence="5" type="ordered locus">Cyan7822_5648</name>
</gene>
<reference evidence="6" key="1">
    <citation type="journal article" date="2011" name="MBio">
        <title>Novel metabolic attributes of the genus Cyanothece, comprising a group of unicellular nitrogen-fixing Cyanobacteria.</title>
        <authorList>
            <person name="Bandyopadhyay A."/>
            <person name="Elvitigala T."/>
            <person name="Welsh E."/>
            <person name="Stockel J."/>
            <person name="Liberton M."/>
            <person name="Min H."/>
            <person name="Sherman L.A."/>
            <person name="Pakrasi H.B."/>
        </authorList>
    </citation>
    <scope>NUCLEOTIDE SEQUENCE [LARGE SCALE GENOMIC DNA]</scope>
    <source>
        <strain evidence="6">PCC 7822</strain>
        <plasmid evidence="6">Cy782201</plasmid>
    </source>
</reference>
<evidence type="ECO:0000259" key="4">
    <source>
        <dbReference type="Pfam" id="PF09118"/>
    </source>
</evidence>
<evidence type="ECO:0000256" key="1">
    <source>
        <dbReference type="ARBA" id="ARBA00022729"/>
    </source>
</evidence>
<dbReference type="OrthoDB" id="8673369at2"/>
<dbReference type="HOGENOM" id="CLU_370315_0_0_3"/>
<keyword evidence="5" id="KW-0614">Plasmid</keyword>
<dbReference type="InterPro" id="IPR013783">
    <property type="entry name" value="Ig-like_fold"/>
</dbReference>
<dbReference type="KEGG" id="cyj:Cyan7822_5648"/>
<dbReference type="PANTHER" id="PTHR32208">
    <property type="entry name" value="SECRETED PROTEIN-RELATED"/>
    <property type="match status" value="1"/>
</dbReference>
<protein>
    <submittedName>
        <fullName evidence="5">Uncharacterized protein</fullName>
    </submittedName>
</protein>
<feature type="domain" description="Galactose oxidase-like Early set" evidence="4">
    <location>
        <begin position="549"/>
        <end position="646"/>
    </location>
</feature>
<dbReference type="Gene3D" id="2.60.40.10">
    <property type="entry name" value="Immunoglobulins"/>
    <property type="match status" value="1"/>
</dbReference>
<dbReference type="RefSeq" id="WP_013334263.1">
    <property type="nucleotide sequence ID" value="NC_014533.1"/>
</dbReference>
<dbReference type="InterPro" id="IPR014756">
    <property type="entry name" value="Ig_E-set"/>
</dbReference>
<dbReference type="Proteomes" id="UP000008206">
    <property type="component" value="Plasmid Cy782201"/>
</dbReference>
<evidence type="ECO:0000313" key="6">
    <source>
        <dbReference type="Proteomes" id="UP000008206"/>
    </source>
</evidence>
<feature type="transmembrane region" description="Helical" evidence="2">
    <location>
        <begin position="9"/>
        <end position="29"/>
    </location>
</feature>
<name>E0UKN3_GLOV7</name>
<dbReference type="InterPro" id="IPR015202">
    <property type="entry name" value="GO-like_E_set"/>
</dbReference>
<dbReference type="InterPro" id="IPR009880">
    <property type="entry name" value="Glyoxal_oxidase_N"/>
</dbReference>
<keyword evidence="2" id="KW-0472">Membrane</keyword>
<dbReference type="InterPro" id="IPR011043">
    <property type="entry name" value="Gal_Oxase/kelch_b-propeller"/>
</dbReference>
<geneLocation type="plasmid" evidence="5 6">
    <name>Cy782201</name>
</geneLocation>
<organism evidence="5 6">
    <name type="scientific">Gloeothece verrucosa (strain PCC 7822)</name>
    <name type="common">Cyanothece sp. (strain PCC 7822)</name>
    <dbReference type="NCBI Taxonomy" id="497965"/>
    <lineage>
        <taxon>Bacteria</taxon>
        <taxon>Bacillati</taxon>
        <taxon>Cyanobacteriota</taxon>
        <taxon>Cyanophyceae</taxon>
        <taxon>Oscillatoriophycideae</taxon>
        <taxon>Chroococcales</taxon>
        <taxon>Aphanothecaceae</taxon>
        <taxon>Gloeothece</taxon>
        <taxon>Gloeothece verrucosa</taxon>
    </lineage>
</organism>
<dbReference type="EMBL" id="CP002199">
    <property type="protein sequence ID" value="ADN17513.1"/>
    <property type="molecule type" value="Genomic_DNA"/>
</dbReference>
<proteinExistence type="predicted"/>
<accession>E0UKN3</accession>
<dbReference type="Pfam" id="PF09118">
    <property type="entry name" value="GO-like_E_set"/>
    <property type="match status" value="1"/>
</dbReference>
<evidence type="ECO:0000256" key="2">
    <source>
        <dbReference type="SAM" id="Phobius"/>
    </source>
</evidence>
<dbReference type="SUPFAM" id="SSF81296">
    <property type="entry name" value="E set domains"/>
    <property type="match status" value="1"/>
</dbReference>
<dbReference type="Pfam" id="PF07250">
    <property type="entry name" value="Glyoxal_oxid_N"/>
    <property type="match status" value="1"/>
</dbReference>
<feature type="domain" description="Glyoxal oxidase N-terminal" evidence="3">
    <location>
        <begin position="389"/>
        <end position="471"/>
    </location>
</feature>
<dbReference type="Gene3D" id="2.130.10.80">
    <property type="entry name" value="Galactose oxidase/kelch, beta-propeller"/>
    <property type="match status" value="1"/>
</dbReference>
<dbReference type="CDD" id="cd02851">
    <property type="entry name" value="E_set_GO_C"/>
    <property type="match status" value="1"/>
</dbReference>
<evidence type="ECO:0000259" key="3">
    <source>
        <dbReference type="Pfam" id="PF07250"/>
    </source>
</evidence>
<dbReference type="AlphaFoldDB" id="E0UKN3"/>
<keyword evidence="6" id="KW-1185">Reference proteome</keyword>
<keyword evidence="2" id="KW-1133">Transmembrane helix</keyword>
<dbReference type="PANTHER" id="PTHR32208:SF21">
    <property type="entry name" value="LOW QUALITY PROTEIN: ALDEHYDE OXIDASE GLOX-LIKE"/>
    <property type="match status" value="1"/>
</dbReference>